<evidence type="ECO:0000256" key="2">
    <source>
        <dbReference type="ARBA" id="ARBA00023125"/>
    </source>
</evidence>
<dbReference type="InterPro" id="IPR036388">
    <property type="entry name" value="WH-like_DNA-bd_sf"/>
</dbReference>
<dbReference type="InterPro" id="IPR001867">
    <property type="entry name" value="OmpR/PhoB-type_DNA-bd"/>
</dbReference>
<dbReference type="Gene3D" id="1.10.10.10">
    <property type="entry name" value="Winged helix-like DNA-binding domain superfamily/Winged helix DNA-binding domain"/>
    <property type="match status" value="1"/>
</dbReference>
<name>A0ABS3LGH7_9ENTE</name>
<sequence>SILRGAEKMRILVLTKCIFREEALERNLRLLGHEVFSSETMVEGPGAFGLVPFFHVIILSDTLFQKEQISIAKAVEPLTIPMLKVSTSRISSSMDLIQGIIPQDCDVEKLRTIIESVVKKQVSVVHETPFFQVSNSKKINDEVKFSKLEKRLLECLHQARGESISSEEICRILWQGELSHSRKSHISFLVNSIRKKLAKLTPQQYKIETDWGNGYSLKKIEGVDYEIDASDRLIYLIK</sequence>
<dbReference type="Pfam" id="PF00486">
    <property type="entry name" value="Trans_reg_C"/>
    <property type="match status" value="1"/>
</dbReference>
<evidence type="ECO:0000313" key="5">
    <source>
        <dbReference type="EMBL" id="MBO1308754.1"/>
    </source>
</evidence>
<protein>
    <submittedName>
        <fullName evidence="5">Helix-turn-helix domain-containing protein</fullName>
    </submittedName>
</protein>
<feature type="non-terminal residue" evidence="5">
    <location>
        <position position="1"/>
    </location>
</feature>
<dbReference type="SMART" id="SM00862">
    <property type="entry name" value="Trans_reg_C"/>
    <property type="match status" value="1"/>
</dbReference>
<gene>
    <name evidence="5" type="ORF">JZO70_21460</name>
</gene>
<organism evidence="5 6">
    <name type="scientific">Candidatus Enterococcus moelleringii</name>
    <dbReference type="NCBI Taxonomy" id="2815325"/>
    <lineage>
        <taxon>Bacteria</taxon>
        <taxon>Bacillati</taxon>
        <taxon>Bacillota</taxon>
        <taxon>Bacilli</taxon>
        <taxon>Lactobacillales</taxon>
        <taxon>Enterococcaceae</taxon>
        <taxon>Enterococcus</taxon>
    </lineage>
</organism>
<comment type="caution">
    <text evidence="5">The sequence shown here is derived from an EMBL/GenBank/DDBJ whole genome shotgun (WGS) entry which is preliminary data.</text>
</comment>
<reference evidence="5 6" key="1">
    <citation type="submission" date="2021-03" db="EMBL/GenBank/DDBJ databases">
        <title>Enterococcal diversity collection.</title>
        <authorList>
            <person name="Gilmore M.S."/>
            <person name="Schwartzman J."/>
            <person name="Van Tyne D."/>
            <person name="Martin M."/>
            <person name="Earl A.M."/>
            <person name="Manson A.L."/>
            <person name="Straub T."/>
            <person name="Salamzade R."/>
            <person name="Saavedra J."/>
            <person name="Lebreton F."/>
            <person name="Prichula J."/>
            <person name="Schaufler K."/>
            <person name="Gaca A."/>
            <person name="Sgardioli B."/>
            <person name="Wagenaar J."/>
            <person name="Strong T."/>
        </authorList>
    </citation>
    <scope>NUCLEOTIDE SEQUENCE [LARGE SCALE GENOMIC DNA]</scope>
    <source>
        <strain evidence="5 6">669A</strain>
    </source>
</reference>
<evidence type="ECO:0000256" key="3">
    <source>
        <dbReference type="ARBA" id="ARBA00023163"/>
    </source>
</evidence>
<dbReference type="RefSeq" id="WP_207675745.1">
    <property type="nucleotide sequence ID" value="NZ_JAFREM010000042.1"/>
</dbReference>
<dbReference type="InterPro" id="IPR016032">
    <property type="entry name" value="Sig_transdc_resp-reg_C-effctor"/>
</dbReference>
<feature type="domain" description="OmpR/PhoB-type" evidence="4">
    <location>
        <begin position="140"/>
        <end position="217"/>
    </location>
</feature>
<proteinExistence type="predicted"/>
<dbReference type="SUPFAM" id="SSF46894">
    <property type="entry name" value="C-terminal effector domain of the bipartite response regulators"/>
    <property type="match status" value="1"/>
</dbReference>
<keyword evidence="3" id="KW-0804">Transcription</keyword>
<dbReference type="Proteomes" id="UP000664601">
    <property type="component" value="Unassembled WGS sequence"/>
</dbReference>
<evidence type="ECO:0000256" key="1">
    <source>
        <dbReference type="ARBA" id="ARBA00023015"/>
    </source>
</evidence>
<dbReference type="EMBL" id="JAFREM010000042">
    <property type="protein sequence ID" value="MBO1308754.1"/>
    <property type="molecule type" value="Genomic_DNA"/>
</dbReference>
<evidence type="ECO:0000259" key="4">
    <source>
        <dbReference type="SMART" id="SM00862"/>
    </source>
</evidence>
<keyword evidence="6" id="KW-1185">Reference proteome</keyword>
<evidence type="ECO:0000313" key="6">
    <source>
        <dbReference type="Proteomes" id="UP000664601"/>
    </source>
</evidence>
<keyword evidence="2" id="KW-0238">DNA-binding</keyword>
<keyword evidence="1" id="KW-0805">Transcription regulation</keyword>
<accession>A0ABS3LGH7</accession>